<dbReference type="InterPro" id="IPR001849">
    <property type="entry name" value="PH_domain"/>
</dbReference>
<feature type="compositionally biased region" description="Basic and acidic residues" evidence="1">
    <location>
        <begin position="19"/>
        <end position="31"/>
    </location>
</feature>
<dbReference type="SMART" id="SM00233">
    <property type="entry name" value="PH"/>
    <property type="match status" value="1"/>
</dbReference>
<dbReference type="PROSITE" id="PS50003">
    <property type="entry name" value="PH_DOMAIN"/>
    <property type="match status" value="1"/>
</dbReference>
<dbReference type="OrthoDB" id="435520at2759"/>
<sequence>MPASPLGNPPPQATKRRGTKDDGDRDVGVDRDEQEALSEGEAVARGLAEERMNRTLSLPECPCLRQPRVVSYAEVGDPKGFVAFFILGVDSHRYMSFLLDKPARARGVRLLCLDRPGRGRTSDFEDEKANRILDFPEVLRHFCVEAGIKCFSLVGQSLGASYALRCAQEMPDKVATTVYLISPWVPLSVPGSSRALAKVEKLPEWVIKTGMAMGNAMPRLLAAAGGLGLMVKGCSEGESPMAGSRTTAEVLKAVGSAGEQTRGVAMDALAALEKTQPLGFDYRDVSMPVHVFHGRADHMVPFPAAQWMAEEMPACTVSVKMGGTHALIMDSGVVDCVLECMCEDFKHFEEHAASRRLKKRPPSESKSSAGKVPEAAFSFPAHTQHFQAKGVLRCREGVLIKSWEERYFVLDGYELHQFDGPDSATARRVVDLRGSVAKMREGDAEALSRERSASTQHRLFPFKLYDANHRLLHELAAKSTGDRSSWVETLTKASRFSAGSGDDRRQAALNKGFLVTTTRAAAAAAGSRGGGGH</sequence>
<dbReference type="InterPro" id="IPR011993">
    <property type="entry name" value="PH-like_dom_sf"/>
</dbReference>
<dbReference type="CDD" id="cd00821">
    <property type="entry name" value="PH"/>
    <property type="match status" value="1"/>
</dbReference>
<dbReference type="PANTHER" id="PTHR43433:SF10">
    <property type="entry name" value="AB HYDROLASE-1 DOMAIN-CONTAINING PROTEIN"/>
    <property type="match status" value="1"/>
</dbReference>
<dbReference type="Pfam" id="PF00169">
    <property type="entry name" value="PH"/>
    <property type="match status" value="1"/>
</dbReference>
<dbReference type="Gene3D" id="2.30.29.30">
    <property type="entry name" value="Pleckstrin-homology domain (PH domain)/Phosphotyrosine-binding domain (PTB)"/>
    <property type="match status" value="1"/>
</dbReference>
<keyword evidence="4" id="KW-1185">Reference proteome</keyword>
<dbReference type="STRING" id="2880.D8LJD9"/>
<feature type="region of interest" description="Disordered" evidence="1">
    <location>
        <begin position="1"/>
        <end position="41"/>
    </location>
</feature>
<protein>
    <recommendedName>
        <fullName evidence="2">PH domain-containing protein</fullName>
    </recommendedName>
</protein>
<dbReference type="InterPro" id="IPR029058">
    <property type="entry name" value="AB_hydrolase_fold"/>
</dbReference>
<dbReference type="Pfam" id="PF12697">
    <property type="entry name" value="Abhydrolase_6"/>
    <property type="match status" value="1"/>
</dbReference>
<evidence type="ECO:0000259" key="2">
    <source>
        <dbReference type="PROSITE" id="PS50003"/>
    </source>
</evidence>
<dbReference type="InterPro" id="IPR000073">
    <property type="entry name" value="AB_hydrolase_1"/>
</dbReference>
<dbReference type="AlphaFoldDB" id="D8LJD9"/>
<evidence type="ECO:0000256" key="1">
    <source>
        <dbReference type="SAM" id="MobiDB-lite"/>
    </source>
</evidence>
<organism evidence="3 4">
    <name type="scientific">Ectocarpus siliculosus</name>
    <name type="common">Brown alga</name>
    <name type="synonym">Conferva siliculosa</name>
    <dbReference type="NCBI Taxonomy" id="2880"/>
    <lineage>
        <taxon>Eukaryota</taxon>
        <taxon>Sar</taxon>
        <taxon>Stramenopiles</taxon>
        <taxon>Ochrophyta</taxon>
        <taxon>PX clade</taxon>
        <taxon>Phaeophyceae</taxon>
        <taxon>Ectocarpales</taxon>
        <taxon>Ectocarpaceae</taxon>
        <taxon>Ectocarpus</taxon>
    </lineage>
</organism>
<evidence type="ECO:0000313" key="3">
    <source>
        <dbReference type="EMBL" id="CBN79472.1"/>
    </source>
</evidence>
<evidence type="ECO:0000313" key="4">
    <source>
        <dbReference type="Proteomes" id="UP000002630"/>
    </source>
</evidence>
<dbReference type="Gene3D" id="3.40.50.1820">
    <property type="entry name" value="alpha/beta hydrolase"/>
    <property type="match status" value="1"/>
</dbReference>
<dbReference type="Proteomes" id="UP000002630">
    <property type="component" value="Linkage Group LG12"/>
</dbReference>
<name>D8LJD9_ECTSI</name>
<accession>D8LJD9</accession>
<dbReference type="InterPro" id="IPR050471">
    <property type="entry name" value="AB_hydrolase"/>
</dbReference>
<dbReference type="SUPFAM" id="SSF50729">
    <property type="entry name" value="PH domain-like"/>
    <property type="match status" value="1"/>
</dbReference>
<dbReference type="PANTHER" id="PTHR43433">
    <property type="entry name" value="HYDROLASE, ALPHA/BETA FOLD FAMILY PROTEIN"/>
    <property type="match status" value="1"/>
</dbReference>
<dbReference type="EMBL" id="FN648432">
    <property type="protein sequence ID" value="CBN79472.1"/>
    <property type="molecule type" value="Genomic_DNA"/>
</dbReference>
<reference evidence="3 4" key="1">
    <citation type="journal article" date="2010" name="Nature">
        <title>The Ectocarpus genome and the independent evolution of multicellularity in brown algae.</title>
        <authorList>
            <person name="Cock J.M."/>
            <person name="Sterck L."/>
            <person name="Rouze P."/>
            <person name="Scornet D."/>
            <person name="Allen A.E."/>
            <person name="Amoutzias G."/>
            <person name="Anthouard V."/>
            <person name="Artiguenave F."/>
            <person name="Aury J.M."/>
            <person name="Badger J.H."/>
            <person name="Beszteri B."/>
            <person name="Billiau K."/>
            <person name="Bonnet E."/>
            <person name="Bothwell J.H."/>
            <person name="Bowler C."/>
            <person name="Boyen C."/>
            <person name="Brownlee C."/>
            <person name="Carrano C.J."/>
            <person name="Charrier B."/>
            <person name="Cho G.Y."/>
            <person name="Coelho S.M."/>
            <person name="Collen J."/>
            <person name="Corre E."/>
            <person name="Da Silva C."/>
            <person name="Delage L."/>
            <person name="Delaroque N."/>
            <person name="Dittami S.M."/>
            <person name="Doulbeau S."/>
            <person name="Elias M."/>
            <person name="Farnham G."/>
            <person name="Gachon C.M."/>
            <person name="Gschloessl B."/>
            <person name="Heesch S."/>
            <person name="Jabbari K."/>
            <person name="Jubin C."/>
            <person name="Kawai H."/>
            <person name="Kimura K."/>
            <person name="Kloareg B."/>
            <person name="Kupper F.C."/>
            <person name="Lang D."/>
            <person name="Le Bail A."/>
            <person name="Leblanc C."/>
            <person name="Lerouge P."/>
            <person name="Lohr M."/>
            <person name="Lopez P.J."/>
            <person name="Martens C."/>
            <person name="Maumus F."/>
            <person name="Michel G."/>
            <person name="Miranda-Saavedra D."/>
            <person name="Morales J."/>
            <person name="Moreau H."/>
            <person name="Motomura T."/>
            <person name="Nagasato C."/>
            <person name="Napoli C.A."/>
            <person name="Nelson D.R."/>
            <person name="Nyvall-Collen P."/>
            <person name="Peters A.F."/>
            <person name="Pommier C."/>
            <person name="Potin P."/>
            <person name="Poulain J."/>
            <person name="Quesneville H."/>
            <person name="Read B."/>
            <person name="Rensing S.A."/>
            <person name="Ritter A."/>
            <person name="Rousvoal S."/>
            <person name="Samanta M."/>
            <person name="Samson G."/>
            <person name="Schroeder D.C."/>
            <person name="Segurens B."/>
            <person name="Strittmatter M."/>
            <person name="Tonon T."/>
            <person name="Tregear J.W."/>
            <person name="Valentin K."/>
            <person name="von Dassow P."/>
            <person name="Yamagishi T."/>
            <person name="Van de Peer Y."/>
            <person name="Wincker P."/>
        </authorList>
    </citation>
    <scope>NUCLEOTIDE SEQUENCE [LARGE SCALE GENOMIC DNA]</scope>
    <source>
        <strain evidence="4">Ec32 / CCAP1310/4</strain>
    </source>
</reference>
<feature type="domain" description="PH" evidence="2">
    <location>
        <begin position="385"/>
        <end position="495"/>
    </location>
</feature>
<dbReference type="InParanoid" id="D8LJD9"/>
<proteinExistence type="predicted"/>
<dbReference type="eggNOG" id="ENOG502QTP8">
    <property type="taxonomic scope" value="Eukaryota"/>
</dbReference>
<dbReference type="SUPFAM" id="SSF53474">
    <property type="entry name" value="alpha/beta-Hydrolases"/>
    <property type="match status" value="1"/>
</dbReference>
<gene>
    <name evidence="3" type="ORF">Esi_0250_0027</name>
</gene>
<dbReference type="EMBL" id="FN649737">
    <property type="protein sequence ID" value="CBN79472.1"/>
    <property type="molecule type" value="Genomic_DNA"/>
</dbReference>